<comment type="caution">
    <text evidence="1">The sequence shown here is derived from an EMBL/GenBank/DDBJ whole genome shotgun (WGS) entry which is preliminary data.</text>
</comment>
<evidence type="ECO:0000313" key="1">
    <source>
        <dbReference type="EMBL" id="MFB9903578.1"/>
    </source>
</evidence>
<organism evidence="1 2">
    <name type="scientific">Allokutzneria oryzae</name>
    <dbReference type="NCBI Taxonomy" id="1378989"/>
    <lineage>
        <taxon>Bacteria</taxon>
        <taxon>Bacillati</taxon>
        <taxon>Actinomycetota</taxon>
        <taxon>Actinomycetes</taxon>
        <taxon>Pseudonocardiales</taxon>
        <taxon>Pseudonocardiaceae</taxon>
        <taxon>Allokutzneria</taxon>
    </lineage>
</organism>
<proteinExistence type="predicted"/>
<name>A0ABV5ZRQ9_9PSEU</name>
<accession>A0ABV5ZRQ9</accession>
<evidence type="ECO:0000313" key="2">
    <source>
        <dbReference type="Proteomes" id="UP001589693"/>
    </source>
</evidence>
<protein>
    <submittedName>
        <fullName evidence="1">Uncharacterized protein</fullName>
    </submittedName>
</protein>
<reference evidence="1 2" key="1">
    <citation type="submission" date="2024-09" db="EMBL/GenBank/DDBJ databases">
        <authorList>
            <person name="Sun Q."/>
            <person name="Mori K."/>
        </authorList>
    </citation>
    <scope>NUCLEOTIDE SEQUENCE [LARGE SCALE GENOMIC DNA]</scope>
    <source>
        <strain evidence="1 2">TBRC 7907</strain>
    </source>
</reference>
<dbReference type="EMBL" id="JBHLZU010000005">
    <property type="protein sequence ID" value="MFB9903578.1"/>
    <property type="molecule type" value="Genomic_DNA"/>
</dbReference>
<dbReference type="Proteomes" id="UP001589693">
    <property type="component" value="Unassembled WGS sequence"/>
</dbReference>
<dbReference type="RefSeq" id="WP_377850719.1">
    <property type="nucleotide sequence ID" value="NZ_JBHLZU010000005.1"/>
</dbReference>
<gene>
    <name evidence="1" type="ORF">ACFFQA_06475</name>
</gene>
<keyword evidence="2" id="KW-1185">Reference proteome</keyword>
<sequence length="63" mass="7094">MDQAETAGLASAWFGQRLDDRPRGSSSRRYERPIARLREFVTALRSIFDTGAGRDADRDHRAG</sequence>